<proteinExistence type="predicted"/>
<reference evidence="2" key="1">
    <citation type="submission" date="2023-07" db="EMBL/GenBank/DDBJ databases">
        <title>A chromosome-level genome assembly of Lolium multiflorum.</title>
        <authorList>
            <person name="Chen Y."/>
            <person name="Copetti D."/>
            <person name="Kolliker R."/>
            <person name="Studer B."/>
        </authorList>
    </citation>
    <scope>NUCLEOTIDE SEQUENCE</scope>
    <source>
        <strain evidence="2">02402/16</strain>
        <tissue evidence="2">Leaf</tissue>
    </source>
</reference>
<name>A0AAD8X6J0_LOLMU</name>
<evidence type="ECO:0000256" key="1">
    <source>
        <dbReference type="SAM" id="MobiDB-lite"/>
    </source>
</evidence>
<keyword evidence="3" id="KW-1185">Reference proteome</keyword>
<dbReference type="Proteomes" id="UP001231189">
    <property type="component" value="Unassembled WGS sequence"/>
</dbReference>
<organism evidence="2 3">
    <name type="scientific">Lolium multiflorum</name>
    <name type="common">Italian ryegrass</name>
    <name type="synonym">Lolium perenne subsp. multiflorum</name>
    <dbReference type="NCBI Taxonomy" id="4521"/>
    <lineage>
        <taxon>Eukaryota</taxon>
        <taxon>Viridiplantae</taxon>
        <taxon>Streptophyta</taxon>
        <taxon>Embryophyta</taxon>
        <taxon>Tracheophyta</taxon>
        <taxon>Spermatophyta</taxon>
        <taxon>Magnoliopsida</taxon>
        <taxon>Liliopsida</taxon>
        <taxon>Poales</taxon>
        <taxon>Poaceae</taxon>
        <taxon>BOP clade</taxon>
        <taxon>Pooideae</taxon>
        <taxon>Poodae</taxon>
        <taxon>Poeae</taxon>
        <taxon>Poeae Chloroplast Group 2 (Poeae type)</taxon>
        <taxon>Loliodinae</taxon>
        <taxon>Loliinae</taxon>
        <taxon>Lolium</taxon>
    </lineage>
</organism>
<dbReference type="AlphaFoldDB" id="A0AAD8X6J0"/>
<sequence length="136" mass="14775">MMFQTPRRVVAKRMRCLSSSSSPSSTPWHPASEEESPCSSETNLAASLTPPEPMLLLDDMARSNLPCICSNQDSVGLGARLTGTLYSDRRSHVHLVFQALTAATASLVREMASGLVRTALARSPRAPPRREPARRA</sequence>
<feature type="region of interest" description="Disordered" evidence="1">
    <location>
        <begin position="14"/>
        <end position="46"/>
    </location>
</feature>
<evidence type="ECO:0000313" key="2">
    <source>
        <dbReference type="EMBL" id="KAK1696017.1"/>
    </source>
</evidence>
<protein>
    <submittedName>
        <fullName evidence="2">Uncharacterized protein</fullName>
    </submittedName>
</protein>
<gene>
    <name evidence="2" type="ORF">QYE76_012714</name>
</gene>
<comment type="caution">
    <text evidence="2">The sequence shown here is derived from an EMBL/GenBank/DDBJ whole genome shotgun (WGS) entry which is preliminary data.</text>
</comment>
<dbReference type="EMBL" id="JAUUTY010000001">
    <property type="protein sequence ID" value="KAK1696017.1"/>
    <property type="molecule type" value="Genomic_DNA"/>
</dbReference>
<accession>A0AAD8X6J0</accession>
<evidence type="ECO:0000313" key="3">
    <source>
        <dbReference type="Proteomes" id="UP001231189"/>
    </source>
</evidence>